<evidence type="ECO:0000256" key="1">
    <source>
        <dbReference type="ARBA" id="ARBA00009183"/>
    </source>
</evidence>
<gene>
    <name evidence="8" type="ORF">K2173_018168</name>
</gene>
<dbReference type="GO" id="GO:0004499">
    <property type="term" value="F:N,N-dimethylaniline monooxygenase activity"/>
    <property type="evidence" value="ECO:0007669"/>
    <property type="project" value="InterPro"/>
</dbReference>
<keyword evidence="2 7" id="KW-0285">Flavoprotein</keyword>
<comment type="cofactor">
    <cofactor evidence="7">
        <name>FAD</name>
        <dbReference type="ChEBI" id="CHEBI:57692"/>
    </cofactor>
</comment>
<organism evidence="8 9">
    <name type="scientific">Erythroxylum novogranatense</name>
    <dbReference type="NCBI Taxonomy" id="1862640"/>
    <lineage>
        <taxon>Eukaryota</taxon>
        <taxon>Viridiplantae</taxon>
        <taxon>Streptophyta</taxon>
        <taxon>Embryophyta</taxon>
        <taxon>Tracheophyta</taxon>
        <taxon>Spermatophyta</taxon>
        <taxon>Magnoliopsida</taxon>
        <taxon>eudicotyledons</taxon>
        <taxon>Gunneridae</taxon>
        <taxon>Pentapetalae</taxon>
        <taxon>rosids</taxon>
        <taxon>fabids</taxon>
        <taxon>Malpighiales</taxon>
        <taxon>Erythroxylaceae</taxon>
        <taxon>Erythroxylum</taxon>
    </lineage>
</organism>
<proteinExistence type="inferred from homology"/>
<sequence length="456" mass="51627">MPSSENSVNILHVAVIGAGASGLLTARELRREGHKVVVFDKGDEVGGTWVYTTQVETDLLGLDQNRDTVHSSAYESLRTNLPREAMSFRDFPFVPLRDPRRHPDRREVLMYLQEFAREFDIEELVRFGTEVVSVEQVVDGGKLWNVKSKRKGLDGDGGCIEDNVTFDAVVICCGNFSEPRIAQFAGFNSWPGKQMHSHNYRTPEAFKDQVIVLIGLSSSAKDLSIEISEVAKEVHIAARSVSDDTCEKMPGKDNIWINSMIESAHEDGKVVFRNGAAIFVDTIIHCTGYKYHYPFLKTNGIVTVDDNRVGPLYKHVFPPRLAPWLSFVGIPLKANAFPAFELQSKWVAAVLSNRVVLPSQEDMMEDVNTFYSMLEASGVPKCYTHSADAKPDYCNWLAAQCRCPGFEEWRVKIYQEALKNASIRPCSYRDEWEDEHLILQAREDFSKYTSFKSWQY</sequence>
<keyword evidence="5 7" id="KW-0560">Oxidoreductase</keyword>
<dbReference type="AlphaFoldDB" id="A0AAV8TNS2"/>
<dbReference type="InterPro" id="IPR036188">
    <property type="entry name" value="FAD/NAD-bd_sf"/>
</dbReference>
<dbReference type="InterPro" id="IPR050346">
    <property type="entry name" value="FMO-like"/>
</dbReference>
<dbReference type="EC" id="1.-.-.-" evidence="7"/>
<reference evidence="8 9" key="1">
    <citation type="submission" date="2021-09" db="EMBL/GenBank/DDBJ databases">
        <title>Genomic insights and catalytic innovation underlie evolution of tropane alkaloids biosynthesis.</title>
        <authorList>
            <person name="Wang Y.-J."/>
            <person name="Tian T."/>
            <person name="Huang J.-P."/>
            <person name="Huang S.-X."/>
        </authorList>
    </citation>
    <scope>NUCLEOTIDE SEQUENCE [LARGE SCALE GENOMIC DNA]</scope>
    <source>
        <strain evidence="8">KIB-2018</strain>
        <tissue evidence="8">Leaf</tissue>
    </source>
</reference>
<keyword evidence="3 7" id="KW-0274">FAD</keyword>
<dbReference type="GO" id="GO:0050660">
    <property type="term" value="F:flavin adenine dinucleotide binding"/>
    <property type="evidence" value="ECO:0007669"/>
    <property type="project" value="InterPro"/>
</dbReference>
<dbReference type="PRINTS" id="PR00370">
    <property type="entry name" value="FMOXYGENASE"/>
</dbReference>
<dbReference type="FunFam" id="3.50.50.60:FF:000099">
    <property type="entry name" value="Flavin-containing monooxygenase"/>
    <property type="match status" value="1"/>
</dbReference>
<dbReference type="PIRSF" id="PIRSF000332">
    <property type="entry name" value="FMO"/>
    <property type="match status" value="1"/>
</dbReference>
<evidence type="ECO:0000313" key="9">
    <source>
        <dbReference type="Proteomes" id="UP001159364"/>
    </source>
</evidence>
<dbReference type="EMBL" id="JAIWQS010000004">
    <property type="protein sequence ID" value="KAJ8767610.1"/>
    <property type="molecule type" value="Genomic_DNA"/>
</dbReference>
<dbReference type="SUPFAM" id="SSF51905">
    <property type="entry name" value="FAD/NAD(P)-binding domain"/>
    <property type="match status" value="2"/>
</dbReference>
<comment type="caution">
    <text evidence="8">The sequence shown here is derived from an EMBL/GenBank/DDBJ whole genome shotgun (WGS) entry which is preliminary data.</text>
</comment>
<comment type="similarity">
    <text evidence="1 7">Belongs to the FMO family.</text>
</comment>
<evidence type="ECO:0000256" key="6">
    <source>
        <dbReference type="ARBA" id="ARBA00023033"/>
    </source>
</evidence>
<evidence type="ECO:0000256" key="3">
    <source>
        <dbReference type="ARBA" id="ARBA00022827"/>
    </source>
</evidence>
<dbReference type="GO" id="GO:0050661">
    <property type="term" value="F:NADP binding"/>
    <property type="evidence" value="ECO:0007669"/>
    <property type="project" value="InterPro"/>
</dbReference>
<keyword evidence="4" id="KW-0521">NADP</keyword>
<keyword evidence="9" id="KW-1185">Reference proteome</keyword>
<dbReference type="Gene3D" id="3.50.50.60">
    <property type="entry name" value="FAD/NAD(P)-binding domain"/>
    <property type="match status" value="2"/>
</dbReference>
<evidence type="ECO:0000256" key="7">
    <source>
        <dbReference type="RuleBase" id="RU361177"/>
    </source>
</evidence>
<dbReference type="InterPro" id="IPR000960">
    <property type="entry name" value="Flavin_mOase"/>
</dbReference>
<evidence type="ECO:0000256" key="5">
    <source>
        <dbReference type="ARBA" id="ARBA00023002"/>
    </source>
</evidence>
<dbReference type="Proteomes" id="UP001159364">
    <property type="component" value="Linkage Group LG04"/>
</dbReference>
<evidence type="ECO:0000313" key="8">
    <source>
        <dbReference type="EMBL" id="KAJ8767610.1"/>
    </source>
</evidence>
<protein>
    <recommendedName>
        <fullName evidence="7">Flavin-containing monooxygenase</fullName>
        <ecNumber evidence="7">1.-.-.-</ecNumber>
    </recommendedName>
</protein>
<keyword evidence="6 7" id="KW-0503">Monooxygenase</keyword>
<accession>A0AAV8TNS2</accession>
<dbReference type="Pfam" id="PF00743">
    <property type="entry name" value="FMO-like"/>
    <property type="match status" value="2"/>
</dbReference>
<dbReference type="PANTHER" id="PTHR23023">
    <property type="entry name" value="DIMETHYLANILINE MONOOXYGENASE"/>
    <property type="match status" value="1"/>
</dbReference>
<evidence type="ECO:0000256" key="2">
    <source>
        <dbReference type="ARBA" id="ARBA00022630"/>
    </source>
</evidence>
<name>A0AAV8TNS2_9ROSI</name>
<evidence type="ECO:0000256" key="4">
    <source>
        <dbReference type="ARBA" id="ARBA00022857"/>
    </source>
</evidence>
<dbReference type="InterPro" id="IPR020946">
    <property type="entry name" value="Flavin_mOase-like"/>
</dbReference>